<evidence type="ECO:0000313" key="1">
    <source>
        <dbReference type="EMBL" id="OIJ42167.1"/>
    </source>
</evidence>
<reference evidence="1 2" key="1">
    <citation type="submission" date="2014-10" db="EMBL/GenBank/DDBJ databases">
        <authorList>
            <person name="Seo M.-J."/>
            <person name="Seok Y.J."/>
            <person name="Cha I.-T."/>
        </authorList>
    </citation>
    <scope>NUCLEOTIDE SEQUENCE [LARGE SCALE GENOMIC DNA]</scope>
    <source>
        <strain evidence="1 2">NEU</strain>
    </source>
</reference>
<dbReference type="EMBL" id="JRYB01000001">
    <property type="protein sequence ID" value="OIJ42167.1"/>
    <property type="molecule type" value="Genomic_DNA"/>
</dbReference>
<protein>
    <submittedName>
        <fullName evidence="1">Uncharacterized protein</fullName>
    </submittedName>
</protein>
<accession>A0A1S2NAQ0</accession>
<comment type="caution">
    <text evidence="1">The sequence shown here is derived from an EMBL/GenBank/DDBJ whole genome shotgun (WGS) entry which is preliminary data.</text>
</comment>
<organism evidence="1 2">
    <name type="scientific">Massilia timonae</name>
    <dbReference type="NCBI Taxonomy" id="47229"/>
    <lineage>
        <taxon>Bacteria</taxon>
        <taxon>Pseudomonadati</taxon>
        <taxon>Pseudomonadota</taxon>
        <taxon>Betaproteobacteria</taxon>
        <taxon>Burkholderiales</taxon>
        <taxon>Oxalobacteraceae</taxon>
        <taxon>Telluria group</taxon>
        <taxon>Massilia</taxon>
    </lineage>
</organism>
<dbReference type="AlphaFoldDB" id="A0A1S2NAQ0"/>
<name>A0A1S2NAQ0_9BURK</name>
<evidence type="ECO:0000313" key="2">
    <source>
        <dbReference type="Proteomes" id="UP000180246"/>
    </source>
</evidence>
<dbReference type="RefSeq" id="WP_071363518.1">
    <property type="nucleotide sequence ID" value="NZ_JRYB01000001.1"/>
</dbReference>
<proteinExistence type="predicted"/>
<sequence>MFAERYLNALSTSNLQDDDQHHQTEPLVAAALADLSGGSGELFGSMLLRAHIAGVPRQPVESAARELAVLLRVWTSAVAHKGFDRKWMNIKAEWDIKAAYAMYAKIARVSLAHWLGGECSCCNGTKIVESRACTHCNGTGREPVLGGALEREKVLDMVSELEGLFQAHSARAAARMRKAA</sequence>
<gene>
    <name evidence="1" type="ORF">LO55_5036</name>
</gene>
<dbReference type="Proteomes" id="UP000180246">
    <property type="component" value="Unassembled WGS sequence"/>
</dbReference>